<protein>
    <submittedName>
        <fullName evidence="8">Drug resistance transporter, EmrB/QacA subfamily</fullName>
    </submittedName>
</protein>
<feature type="transmembrane region" description="Helical" evidence="6">
    <location>
        <begin position="288"/>
        <end position="311"/>
    </location>
</feature>
<evidence type="ECO:0000313" key="9">
    <source>
        <dbReference type="Proteomes" id="UP000243106"/>
    </source>
</evidence>
<feature type="transmembrane region" description="Helical" evidence="6">
    <location>
        <begin position="464"/>
        <end position="488"/>
    </location>
</feature>
<dbReference type="InterPro" id="IPR020846">
    <property type="entry name" value="MFS_dom"/>
</dbReference>
<name>A0A1I5X0P3_9RHOB</name>
<evidence type="ECO:0000256" key="2">
    <source>
        <dbReference type="ARBA" id="ARBA00022448"/>
    </source>
</evidence>
<sequence>MTDQTAPSQPEGAVFDSTLCAARSRKYLLVAAILASALGFIDGSVVAIALPAMRETLSASLSQAQWMANAYLLTLSSLILVGGALGDRFGIARIFGGGIALFVLASIGCALAPSPDALIGARSVQGIGAALMVPGSLALISAAYPAEDRGRAIGVWAAASALTTALGPAIGGAVLSLFGDTAWRLIFAVNLPLGGGALWLLWRYASDGRREQGKRIDWLGAGLATAGLLFIAWGLSGSEHETGTRIRWPLAGFGLLLFASFIASQRYLSQPMVPLGLFRNPVFSAANLLSFFLYYALTAMLFFLPMLIIGIWQVPEVLTALAFVPLSIFISTLSPRMGRLAGQIGPRRPIATGSALVALAYGVLAFAAPLQAFWSAVIPAMALAGLGMACVVAPLSTAVMGAVPGDQTGTASGINNAVTRVAGLVAVALSGAVAATVYKGTGGAFSFAEASEAGDPAHVAASNAGFQAVAGSAALLALASAVVAWFGLEDQASSSASQ</sequence>
<dbReference type="SUPFAM" id="SSF103473">
    <property type="entry name" value="MFS general substrate transporter"/>
    <property type="match status" value="1"/>
</dbReference>
<evidence type="ECO:0000256" key="6">
    <source>
        <dbReference type="SAM" id="Phobius"/>
    </source>
</evidence>
<evidence type="ECO:0000313" key="8">
    <source>
        <dbReference type="EMBL" id="SFQ25396.1"/>
    </source>
</evidence>
<feature type="transmembrane region" description="Helical" evidence="6">
    <location>
        <begin position="185"/>
        <end position="204"/>
    </location>
</feature>
<feature type="transmembrane region" description="Helical" evidence="6">
    <location>
        <begin position="355"/>
        <end position="374"/>
    </location>
</feature>
<dbReference type="CDD" id="cd17321">
    <property type="entry name" value="MFS_MMR_MDR_like"/>
    <property type="match status" value="1"/>
</dbReference>
<dbReference type="Proteomes" id="UP000243106">
    <property type="component" value="Unassembled WGS sequence"/>
</dbReference>
<evidence type="ECO:0000259" key="7">
    <source>
        <dbReference type="PROSITE" id="PS50850"/>
    </source>
</evidence>
<reference evidence="9" key="1">
    <citation type="submission" date="2016-10" db="EMBL/GenBank/DDBJ databases">
        <authorList>
            <person name="Varghese N."/>
            <person name="Submissions S."/>
        </authorList>
    </citation>
    <scope>NUCLEOTIDE SEQUENCE [LARGE SCALE GENOMIC DNA]</scope>
    <source>
        <strain evidence="9">JCM 10271</strain>
    </source>
</reference>
<keyword evidence="4 6" id="KW-1133">Transmembrane helix</keyword>
<dbReference type="EMBL" id="FOXV01000003">
    <property type="protein sequence ID" value="SFQ25396.1"/>
    <property type="molecule type" value="Genomic_DNA"/>
</dbReference>
<keyword evidence="9" id="KW-1185">Reference proteome</keyword>
<dbReference type="GO" id="GO:0016020">
    <property type="term" value="C:membrane"/>
    <property type="evidence" value="ECO:0007669"/>
    <property type="project" value="UniProtKB-SubCell"/>
</dbReference>
<dbReference type="Pfam" id="PF07690">
    <property type="entry name" value="MFS_1"/>
    <property type="match status" value="1"/>
</dbReference>
<feature type="transmembrane region" description="Helical" evidence="6">
    <location>
        <begin position="380"/>
        <end position="405"/>
    </location>
</feature>
<feature type="transmembrane region" description="Helical" evidence="6">
    <location>
        <begin position="317"/>
        <end position="334"/>
    </location>
</feature>
<dbReference type="PANTHER" id="PTHR42718">
    <property type="entry name" value="MAJOR FACILITATOR SUPERFAMILY MULTIDRUG TRANSPORTER MFSC"/>
    <property type="match status" value="1"/>
</dbReference>
<dbReference type="GO" id="GO:0022857">
    <property type="term" value="F:transmembrane transporter activity"/>
    <property type="evidence" value="ECO:0007669"/>
    <property type="project" value="InterPro"/>
</dbReference>
<dbReference type="AlphaFoldDB" id="A0A1I5X0P3"/>
<feature type="transmembrane region" description="Helical" evidence="6">
    <location>
        <begin position="153"/>
        <end position="179"/>
    </location>
</feature>
<dbReference type="PANTHER" id="PTHR42718:SF9">
    <property type="entry name" value="MAJOR FACILITATOR SUPERFAMILY MULTIDRUG TRANSPORTER MFSC"/>
    <property type="match status" value="1"/>
</dbReference>
<feature type="transmembrane region" description="Helical" evidence="6">
    <location>
        <begin position="417"/>
        <end position="438"/>
    </location>
</feature>
<dbReference type="Gene3D" id="1.20.1250.20">
    <property type="entry name" value="MFS general substrate transporter like domains"/>
    <property type="match status" value="1"/>
</dbReference>
<keyword evidence="3 6" id="KW-0812">Transmembrane</keyword>
<feature type="transmembrane region" description="Helical" evidence="6">
    <location>
        <begin position="27"/>
        <end position="50"/>
    </location>
</feature>
<dbReference type="PROSITE" id="PS50850">
    <property type="entry name" value="MFS"/>
    <property type="match status" value="1"/>
</dbReference>
<dbReference type="RefSeq" id="WP_093009787.1">
    <property type="nucleotide sequence ID" value="NZ_FOXV01000003.1"/>
</dbReference>
<feature type="domain" description="Major facilitator superfamily (MFS) profile" evidence="7">
    <location>
        <begin position="28"/>
        <end position="492"/>
    </location>
</feature>
<evidence type="ECO:0000256" key="5">
    <source>
        <dbReference type="ARBA" id="ARBA00023136"/>
    </source>
</evidence>
<evidence type="ECO:0000256" key="1">
    <source>
        <dbReference type="ARBA" id="ARBA00004141"/>
    </source>
</evidence>
<keyword evidence="5 6" id="KW-0472">Membrane</keyword>
<feature type="transmembrane region" description="Helical" evidence="6">
    <location>
        <begin position="126"/>
        <end position="146"/>
    </location>
</feature>
<accession>A0A1I5X0P3</accession>
<feature type="transmembrane region" description="Helical" evidence="6">
    <location>
        <begin position="94"/>
        <end position="114"/>
    </location>
</feature>
<dbReference type="STRING" id="93684.SAMN05421853_10358"/>
<evidence type="ECO:0000256" key="4">
    <source>
        <dbReference type="ARBA" id="ARBA00022989"/>
    </source>
</evidence>
<proteinExistence type="predicted"/>
<feature type="transmembrane region" description="Helical" evidence="6">
    <location>
        <begin position="248"/>
        <end position="268"/>
    </location>
</feature>
<comment type="subcellular location">
    <subcellularLocation>
        <location evidence="1">Membrane</location>
        <topology evidence="1">Multi-pass membrane protein</topology>
    </subcellularLocation>
</comment>
<keyword evidence="2" id="KW-0813">Transport</keyword>
<dbReference type="InterPro" id="IPR036259">
    <property type="entry name" value="MFS_trans_sf"/>
</dbReference>
<feature type="transmembrane region" description="Helical" evidence="6">
    <location>
        <begin position="216"/>
        <end position="236"/>
    </location>
</feature>
<organism evidence="8 9">
    <name type="scientific">Roseivivax halotolerans</name>
    <dbReference type="NCBI Taxonomy" id="93684"/>
    <lineage>
        <taxon>Bacteria</taxon>
        <taxon>Pseudomonadati</taxon>
        <taxon>Pseudomonadota</taxon>
        <taxon>Alphaproteobacteria</taxon>
        <taxon>Rhodobacterales</taxon>
        <taxon>Roseobacteraceae</taxon>
        <taxon>Roseivivax</taxon>
    </lineage>
</organism>
<gene>
    <name evidence="8" type="ORF">SAMN05421853_10358</name>
</gene>
<dbReference type="InterPro" id="IPR011701">
    <property type="entry name" value="MFS"/>
</dbReference>
<evidence type="ECO:0000256" key="3">
    <source>
        <dbReference type="ARBA" id="ARBA00022692"/>
    </source>
</evidence>
<dbReference type="Gene3D" id="1.20.1720.10">
    <property type="entry name" value="Multidrug resistance protein D"/>
    <property type="match status" value="1"/>
</dbReference>
<feature type="transmembrane region" description="Helical" evidence="6">
    <location>
        <begin position="70"/>
        <end position="87"/>
    </location>
</feature>